<dbReference type="Proteomes" id="UP000603352">
    <property type="component" value="Unassembled WGS sequence"/>
</dbReference>
<organism evidence="1 2">
    <name type="scientific">Tistrella bauzanensis</name>
    <dbReference type="NCBI Taxonomy" id="657419"/>
    <lineage>
        <taxon>Bacteria</taxon>
        <taxon>Pseudomonadati</taxon>
        <taxon>Pseudomonadota</taxon>
        <taxon>Alphaproteobacteria</taxon>
        <taxon>Geminicoccales</taxon>
        <taxon>Geminicoccaceae</taxon>
        <taxon>Tistrella</taxon>
    </lineage>
</organism>
<name>A0ABQ1IBY6_9PROT</name>
<protein>
    <submittedName>
        <fullName evidence="1">Uncharacterized protein</fullName>
    </submittedName>
</protein>
<accession>A0ABQ1IBY6</accession>
<gene>
    <name evidence="1" type="ORF">GCM10011505_09880</name>
</gene>
<comment type="caution">
    <text evidence="1">The sequence shown here is derived from an EMBL/GenBank/DDBJ whole genome shotgun (WGS) entry which is preliminary data.</text>
</comment>
<sequence length="75" mass="8418">MPWKTVLFRFGLREVEIFAGIARPDKTSCDGPRRRHRSDTDNRTAPDIRLIHCIGPRASRACERPGDKVTGTAAL</sequence>
<evidence type="ECO:0000313" key="2">
    <source>
        <dbReference type="Proteomes" id="UP000603352"/>
    </source>
</evidence>
<evidence type="ECO:0000313" key="1">
    <source>
        <dbReference type="EMBL" id="GGB30512.1"/>
    </source>
</evidence>
<dbReference type="EMBL" id="BMDZ01000007">
    <property type="protein sequence ID" value="GGB30512.1"/>
    <property type="molecule type" value="Genomic_DNA"/>
</dbReference>
<reference evidence="2" key="1">
    <citation type="journal article" date="2019" name="Int. J. Syst. Evol. Microbiol.">
        <title>The Global Catalogue of Microorganisms (GCM) 10K type strain sequencing project: providing services to taxonomists for standard genome sequencing and annotation.</title>
        <authorList>
            <consortium name="The Broad Institute Genomics Platform"/>
            <consortium name="The Broad Institute Genome Sequencing Center for Infectious Disease"/>
            <person name="Wu L."/>
            <person name="Ma J."/>
        </authorList>
    </citation>
    <scope>NUCLEOTIDE SEQUENCE [LARGE SCALE GENOMIC DNA]</scope>
    <source>
        <strain evidence="2">CGMCC 1.10188</strain>
    </source>
</reference>
<keyword evidence="2" id="KW-1185">Reference proteome</keyword>
<proteinExistence type="predicted"/>